<evidence type="ECO:0008006" key="4">
    <source>
        <dbReference type="Google" id="ProtNLM"/>
    </source>
</evidence>
<sequence length="67" mass="7574">MSEYQFATESYPIWKAIVWCFYPMSVLVLVELYLRFINDDDDDDDGGGLGIRVSDQQLVPVKVPSGA</sequence>
<protein>
    <recommendedName>
        <fullName evidence="4">Transmembrane protein</fullName>
    </recommendedName>
</protein>
<organism evidence="2 3">
    <name type="scientific">Synechococcus phage S-SSM7</name>
    <dbReference type="NCBI Taxonomy" id="445686"/>
    <lineage>
        <taxon>Viruses</taxon>
        <taxon>Duplodnaviria</taxon>
        <taxon>Heunggongvirae</taxon>
        <taxon>Uroviricota</taxon>
        <taxon>Caudoviricetes</taxon>
        <taxon>Pantevenvirales</taxon>
        <taxon>Kyanoviridae</taxon>
        <taxon>Lipsvirus</taxon>
        <taxon>Lipsvirus ssm7</taxon>
    </lineage>
</organism>
<accession>E3SLI8</accession>
<keyword evidence="3" id="KW-1185">Reference proteome</keyword>
<keyword evidence="1" id="KW-1133">Transmembrane helix</keyword>
<name>E3SLI8_9CAUD</name>
<keyword evidence="1" id="KW-0472">Membrane</keyword>
<feature type="transmembrane region" description="Helical" evidence="1">
    <location>
        <begin position="12"/>
        <end position="34"/>
    </location>
</feature>
<evidence type="ECO:0000313" key="3">
    <source>
        <dbReference type="Proteomes" id="UP000006527"/>
    </source>
</evidence>
<keyword evidence="1" id="KW-0812">Transmembrane</keyword>
<dbReference type="Proteomes" id="UP000006527">
    <property type="component" value="Segment"/>
</dbReference>
<dbReference type="OrthoDB" id="29221at10239"/>
<evidence type="ECO:0000313" key="2">
    <source>
        <dbReference type="EMBL" id="ADO98336.1"/>
    </source>
</evidence>
<proteinExistence type="predicted"/>
<reference evidence="2 3" key="1">
    <citation type="journal article" date="2010" name="Environ. Microbiol.">
        <title>Genomic analysis of oceanic cyanobacterial myoviruses compared with T4-like myoviruses from diverse hosts and environments.</title>
        <authorList>
            <person name="Sullivan M.B."/>
            <person name="Huang K.H."/>
            <person name="Ignacio-Espinoza J.C."/>
            <person name="Berlin A.M."/>
            <person name="Kelly L."/>
            <person name="Weigele P.R."/>
            <person name="DeFrancesco A.S."/>
            <person name="Kern S.E."/>
            <person name="Thompson L.R."/>
            <person name="Young S."/>
            <person name="Yandava C."/>
            <person name="Fu R."/>
            <person name="Krastins B."/>
            <person name="Chase M."/>
            <person name="Sarracino D."/>
            <person name="Osburne M.S."/>
            <person name="Henn M.R."/>
            <person name="Chisholm S.W."/>
        </authorList>
    </citation>
    <scope>NUCLEOTIDE SEQUENCE [LARGE SCALE GENOMIC DNA]</scope>
    <source>
        <strain evidence="2">8109-3</strain>
    </source>
</reference>
<gene>
    <name evidence="2" type="ORF">SSSM7_271</name>
</gene>
<dbReference type="KEGG" id="vg:10328839"/>
<dbReference type="EMBL" id="GU071098">
    <property type="protein sequence ID" value="ADO98336.1"/>
    <property type="molecule type" value="Genomic_DNA"/>
</dbReference>
<evidence type="ECO:0000256" key="1">
    <source>
        <dbReference type="SAM" id="Phobius"/>
    </source>
</evidence>
<dbReference type="GeneID" id="10328839"/>
<dbReference type="RefSeq" id="YP_004324323.1">
    <property type="nucleotide sequence ID" value="NC_015287.1"/>
</dbReference>